<organism evidence="7">
    <name type="scientific">Lygus hesperus</name>
    <name type="common">Western plant bug</name>
    <dbReference type="NCBI Taxonomy" id="30085"/>
    <lineage>
        <taxon>Eukaryota</taxon>
        <taxon>Metazoa</taxon>
        <taxon>Ecdysozoa</taxon>
        <taxon>Arthropoda</taxon>
        <taxon>Hexapoda</taxon>
        <taxon>Insecta</taxon>
        <taxon>Pterygota</taxon>
        <taxon>Neoptera</taxon>
        <taxon>Paraneoptera</taxon>
        <taxon>Hemiptera</taxon>
        <taxon>Heteroptera</taxon>
        <taxon>Panheteroptera</taxon>
        <taxon>Cimicomorpha</taxon>
        <taxon>Miridae</taxon>
        <taxon>Mirini</taxon>
        <taxon>Lygus</taxon>
    </lineage>
</organism>
<accession>A0A0A9VNR4</accession>
<evidence type="ECO:0000256" key="4">
    <source>
        <dbReference type="RuleBase" id="RU004262"/>
    </source>
</evidence>
<evidence type="ECO:0000256" key="5">
    <source>
        <dbReference type="SAM" id="SignalP"/>
    </source>
</evidence>
<evidence type="ECO:0000259" key="6">
    <source>
        <dbReference type="Pfam" id="PF00151"/>
    </source>
</evidence>
<protein>
    <submittedName>
        <fullName evidence="7">Pancreatic triacylglycerol lipase</fullName>
    </submittedName>
</protein>
<dbReference type="PANTHER" id="PTHR11610:SF173">
    <property type="entry name" value="LIPASE DOMAIN-CONTAINING PROTEIN-RELATED"/>
    <property type="match status" value="1"/>
</dbReference>
<feature type="domain" description="Lipase" evidence="6">
    <location>
        <begin position="58"/>
        <end position="338"/>
    </location>
</feature>
<feature type="signal peptide" evidence="5">
    <location>
        <begin position="1"/>
        <end position="21"/>
    </location>
</feature>
<dbReference type="Gene3D" id="3.40.50.1820">
    <property type="entry name" value="alpha/beta hydrolase"/>
    <property type="match status" value="1"/>
</dbReference>
<dbReference type="InterPro" id="IPR000734">
    <property type="entry name" value="TAG_lipase"/>
</dbReference>
<reference evidence="7" key="2">
    <citation type="submission" date="2014-07" db="EMBL/GenBank/DDBJ databases">
        <authorList>
            <person name="Hull J."/>
        </authorList>
    </citation>
    <scope>NUCLEOTIDE SEQUENCE</scope>
</reference>
<comment type="similarity">
    <text evidence="2 4">Belongs to the AB hydrolase superfamily. Lipase family.</text>
</comment>
<dbReference type="AlphaFoldDB" id="A0A0A9VNR4"/>
<reference evidence="8" key="3">
    <citation type="journal article" date="2016" name="Gigascience">
        <title>De novo construction of an expanded transcriptome assembly for the western tarnished plant bug, Lygus hesperus.</title>
        <authorList>
            <person name="Tassone E.E."/>
            <person name="Geib S.M."/>
            <person name="Hall B."/>
            <person name="Fabrick J.A."/>
            <person name="Brent C.S."/>
            <person name="Hull J.J."/>
        </authorList>
    </citation>
    <scope>NUCLEOTIDE SEQUENCE</scope>
</reference>
<dbReference type="EMBL" id="GDHC01003625">
    <property type="protein sequence ID" value="JAQ15004.1"/>
    <property type="molecule type" value="Transcribed_RNA"/>
</dbReference>
<dbReference type="GO" id="GO:0005615">
    <property type="term" value="C:extracellular space"/>
    <property type="evidence" value="ECO:0007669"/>
    <property type="project" value="TreeGrafter"/>
</dbReference>
<evidence type="ECO:0000256" key="1">
    <source>
        <dbReference type="ARBA" id="ARBA00004613"/>
    </source>
</evidence>
<dbReference type="Pfam" id="PF00151">
    <property type="entry name" value="Lipase"/>
    <property type="match status" value="1"/>
</dbReference>
<feature type="chain" id="PRO_5007389213" evidence="5">
    <location>
        <begin position="22"/>
        <end position="341"/>
    </location>
</feature>
<evidence type="ECO:0000313" key="7">
    <source>
        <dbReference type="EMBL" id="JAF98146.1"/>
    </source>
</evidence>
<evidence type="ECO:0000256" key="3">
    <source>
        <dbReference type="ARBA" id="ARBA00022525"/>
    </source>
</evidence>
<evidence type="ECO:0000256" key="2">
    <source>
        <dbReference type="ARBA" id="ARBA00010701"/>
    </source>
</evidence>
<dbReference type="PRINTS" id="PR00821">
    <property type="entry name" value="TAGLIPASE"/>
</dbReference>
<sequence length="341" mass="38448">MRKMLTPFVLVVVLLIGPSKGDWPWPNPVENLAISFHNPELFWWLLDWFIPNSLIEENVFFYSYTRGNYEVPEQLYINNEMALASSNFDVTKKTKIVVHGFSTDYKARSAQGPKEEYLTYDNVNVITPDYGNINQDPTYFFFYTAAKSYRIGRFIGQFVVFLIEQGVDPDNIHIIGHSLGGHIAGFAAKYAKSKGKQIGRVTGLDPCYPVYEYNTAGYRLDSGDAKFTDCIFTTYGIWGLGIPVCQANFFPNGVGTSQPGCYREDIIMGSSCGHSRVVEYFIESIKPQSAFDVHICEGVPKVESPPRCWPTTRTLMGEYANPEASGMFYLKTNAESPYSRG</sequence>
<comment type="subcellular location">
    <subcellularLocation>
        <location evidence="1">Secreted</location>
    </subcellularLocation>
</comment>
<dbReference type="SUPFAM" id="SSF53474">
    <property type="entry name" value="alpha/beta-Hydrolases"/>
    <property type="match status" value="1"/>
</dbReference>
<keyword evidence="5" id="KW-0732">Signal</keyword>
<dbReference type="PANTHER" id="PTHR11610">
    <property type="entry name" value="LIPASE"/>
    <property type="match status" value="1"/>
</dbReference>
<gene>
    <name evidence="7" type="primary">PNLIP_34</name>
    <name evidence="8" type="synonym">PNLIP_17</name>
    <name evidence="7" type="ORF">CM83_66374</name>
    <name evidence="8" type="ORF">g.66942</name>
</gene>
<dbReference type="InterPro" id="IPR013818">
    <property type="entry name" value="Lipase"/>
</dbReference>
<reference evidence="7" key="1">
    <citation type="journal article" date="2014" name="PLoS ONE">
        <title>Transcriptome-Based Identification of ABC Transporters in the Western Tarnished Plant Bug Lygus hesperus.</title>
        <authorList>
            <person name="Hull J.J."/>
            <person name="Chaney K."/>
            <person name="Geib S.M."/>
            <person name="Fabrick J.A."/>
            <person name="Brent C.S."/>
            <person name="Walsh D."/>
            <person name="Lavine L.C."/>
        </authorList>
    </citation>
    <scope>NUCLEOTIDE SEQUENCE</scope>
</reference>
<keyword evidence="3" id="KW-0964">Secreted</keyword>
<dbReference type="EMBL" id="GBHO01045457">
    <property type="protein sequence ID" value="JAF98146.1"/>
    <property type="molecule type" value="Transcribed_RNA"/>
</dbReference>
<dbReference type="GO" id="GO:0017171">
    <property type="term" value="F:serine hydrolase activity"/>
    <property type="evidence" value="ECO:0007669"/>
    <property type="project" value="TreeGrafter"/>
</dbReference>
<dbReference type="GO" id="GO:0016042">
    <property type="term" value="P:lipid catabolic process"/>
    <property type="evidence" value="ECO:0007669"/>
    <property type="project" value="TreeGrafter"/>
</dbReference>
<dbReference type="GO" id="GO:0016298">
    <property type="term" value="F:lipase activity"/>
    <property type="evidence" value="ECO:0007669"/>
    <property type="project" value="InterPro"/>
</dbReference>
<dbReference type="InterPro" id="IPR029058">
    <property type="entry name" value="AB_hydrolase_fold"/>
</dbReference>
<name>A0A0A9VNR4_LYGHE</name>
<proteinExistence type="inferred from homology"/>
<evidence type="ECO:0000313" key="8">
    <source>
        <dbReference type="EMBL" id="JAQ15004.1"/>
    </source>
</evidence>